<dbReference type="PANTHER" id="PTHR42861">
    <property type="entry name" value="CALCIUM-TRANSPORTING ATPASE"/>
    <property type="match status" value="1"/>
</dbReference>
<feature type="transmembrane region" description="Helical" evidence="12">
    <location>
        <begin position="778"/>
        <end position="796"/>
    </location>
</feature>
<evidence type="ECO:0000313" key="14">
    <source>
        <dbReference type="EMBL" id="RSN67729.1"/>
    </source>
</evidence>
<evidence type="ECO:0000259" key="13">
    <source>
        <dbReference type="SMART" id="SM00831"/>
    </source>
</evidence>
<dbReference type="Pfam" id="PF00702">
    <property type="entry name" value="Hydrolase"/>
    <property type="match status" value="1"/>
</dbReference>
<dbReference type="InterPro" id="IPR023299">
    <property type="entry name" value="ATPase_P-typ_cyto_dom_N"/>
</dbReference>
<dbReference type="Pfam" id="PF00122">
    <property type="entry name" value="E1-E2_ATPase"/>
    <property type="match status" value="1"/>
</dbReference>
<dbReference type="InterPro" id="IPR006534">
    <property type="entry name" value="P-type_ATPase_IIIA"/>
</dbReference>
<feature type="domain" description="Cation-transporting P-type ATPase N-terminal" evidence="13">
    <location>
        <begin position="12"/>
        <end position="84"/>
    </location>
</feature>
<feature type="transmembrane region" description="Helical" evidence="12">
    <location>
        <begin position="680"/>
        <end position="699"/>
    </location>
</feature>
<evidence type="ECO:0000256" key="9">
    <source>
        <dbReference type="ARBA" id="ARBA00022967"/>
    </source>
</evidence>
<sequence length="803" mass="87519">MEKGLKRIPSKEYEKIHPEEVFNILESGKDGLSDEEAERRIQIFGPNAIEERKESPLKGFLRRFWGPMPWLLEVAIILSLLIGHEVEALIIAFLLFINAAIGFAHSQSSERVLELLKSKLAVMAKVIRSGQLKLIDAKNLVPGDLLIIELGDIVPADCKILEGSISVDQSMLTGESLPVDLSAGNIAFSGSIVKRGKAKCIVVNTGADTYFGKTAELVRIARPRSHQQEVMLQITRYSMYLGIVVMIAVSILAYAMHLKNELISILTFDVAILMGCVPVALPAVMTIMQAAGARYLASKGVLVTKLDAVEDAASVDVLCVDKTGTITMNSLEVTSLIPLNSSEEELLELALYASSEETGDPIDLAIVRRARGIRTKGKRISFTPFDPSTKRAEGVVEIEGKRVRVVKGAPQVILGMCNPDGKEFIEEKLNELASKGYRTLLIAEGEEGYPLEVAGIIALSDPPRSDSAELIKRLKELDVKPKMITGDSFPIAKEIARIVGIGDMGVSLSDLRNLNESRVLEEIEKADFLAEVFPEDKYTVVKSLQALGHIVGMTGDGVNDAPALKQAELGIAVSNATDVAKASSGVVLLTPGLGGIVEVIVQSRKVYQRALTWIINKVTKVVQFTLLLAIGLFWLGYDVLTLMGMALLVLANDFATMSLATDNAKPTLRPNKWNMRNIMLSSVVLGLLLLSEALIAIYIGKKLFSFSQKEMQTFILLTMVFTSQFRVILVRERGYFWKSKPGRELIASISIVIAAFLLLGMVGIVVERIPLSASLLSLAYSAAFTLGIDPVKVLIFKRSGLIS</sequence>
<keyword evidence="11 12" id="KW-0472">Membrane</keyword>
<dbReference type="GO" id="GO:0005524">
    <property type="term" value="F:ATP binding"/>
    <property type="evidence" value="ECO:0007669"/>
    <property type="project" value="UniProtKB-KW"/>
</dbReference>
<dbReference type="SUPFAM" id="SSF56784">
    <property type="entry name" value="HAD-like"/>
    <property type="match status" value="1"/>
</dbReference>
<dbReference type="GO" id="GO:0008553">
    <property type="term" value="F:P-type proton-exporting transporter activity"/>
    <property type="evidence" value="ECO:0007669"/>
    <property type="project" value="InterPro"/>
</dbReference>
<name>A0A429G1W3_9CREN</name>
<accession>A0A429G1W3</accession>
<dbReference type="Gene3D" id="1.20.1110.10">
    <property type="entry name" value="Calcium-transporting ATPase, transmembrane domain"/>
    <property type="match status" value="1"/>
</dbReference>
<keyword evidence="10 12" id="KW-1133">Transmembrane helix</keyword>
<dbReference type="PRINTS" id="PR00120">
    <property type="entry name" value="HATPASE"/>
</dbReference>
<dbReference type="InterPro" id="IPR036412">
    <property type="entry name" value="HAD-like_sf"/>
</dbReference>
<keyword evidence="14" id="KW-0378">Hydrolase</keyword>
<evidence type="ECO:0000256" key="1">
    <source>
        <dbReference type="ARBA" id="ARBA00004141"/>
    </source>
</evidence>
<dbReference type="PROSITE" id="PS00154">
    <property type="entry name" value="ATPASE_E1_E2"/>
    <property type="match status" value="1"/>
</dbReference>
<comment type="caution">
    <text evidence="14">The sequence shown here is derived from an EMBL/GenBank/DDBJ whole genome shotgun (WGS) entry which is preliminary data.</text>
</comment>
<feature type="transmembrane region" description="Helical" evidence="12">
    <location>
        <begin position="711"/>
        <end position="729"/>
    </location>
</feature>
<keyword evidence="3" id="KW-0597">Phosphoprotein</keyword>
<dbReference type="SFLD" id="SFLDG00002">
    <property type="entry name" value="C1.7:_P-type_atpase_like"/>
    <property type="match status" value="1"/>
</dbReference>
<evidence type="ECO:0000256" key="5">
    <source>
        <dbReference type="ARBA" id="ARBA00022723"/>
    </source>
</evidence>
<evidence type="ECO:0000256" key="7">
    <source>
        <dbReference type="ARBA" id="ARBA00022840"/>
    </source>
</evidence>
<evidence type="ECO:0000256" key="12">
    <source>
        <dbReference type="SAM" id="Phobius"/>
    </source>
</evidence>
<dbReference type="InterPro" id="IPR001757">
    <property type="entry name" value="P_typ_ATPase"/>
</dbReference>
<dbReference type="InterPro" id="IPR044492">
    <property type="entry name" value="P_typ_ATPase_HD_dom"/>
</dbReference>
<feature type="transmembrane region" description="Helical" evidence="12">
    <location>
        <begin position="262"/>
        <end position="284"/>
    </location>
</feature>
<comment type="subcellular location">
    <subcellularLocation>
        <location evidence="1">Membrane</location>
        <topology evidence="1">Multi-pass membrane protein</topology>
    </subcellularLocation>
</comment>
<dbReference type="NCBIfam" id="TIGR01647">
    <property type="entry name" value="ATPase-IIIA_H"/>
    <property type="match status" value="1"/>
</dbReference>
<evidence type="ECO:0000256" key="2">
    <source>
        <dbReference type="ARBA" id="ARBA00008804"/>
    </source>
</evidence>
<evidence type="ECO:0000256" key="11">
    <source>
        <dbReference type="ARBA" id="ARBA00023136"/>
    </source>
</evidence>
<dbReference type="SUPFAM" id="SSF81653">
    <property type="entry name" value="Calcium ATPase, transduction domain A"/>
    <property type="match status" value="1"/>
</dbReference>
<dbReference type="RefSeq" id="WP_125742602.1">
    <property type="nucleotide sequence ID" value="NZ_RCOR01000042.1"/>
</dbReference>
<keyword evidence="4 12" id="KW-0812">Transmembrane</keyword>
<dbReference type="InterPro" id="IPR004014">
    <property type="entry name" value="ATPase_P-typ_cation-transptr_N"/>
</dbReference>
<protein>
    <submittedName>
        <fullName evidence="14">Plasma-membrane proton-efflux P-type ATPase</fullName>
        <ecNumber evidence="14">3.6.3.6</ecNumber>
    </submittedName>
</protein>
<feature type="transmembrane region" description="Helical" evidence="12">
    <location>
        <begin position="745"/>
        <end position="766"/>
    </location>
</feature>
<keyword evidence="7" id="KW-0067">ATP-binding</keyword>
<comment type="similarity">
    <text evidence="2">Belongs to the cation transport ATPase (P-type) (TC 3.A.3) family. Type IIIA subfamily.</text>
</comment>
<dbReference type="InterPro" id="IPR018303">
    <property type="entry name" value="ATPase_P-typ_P_site"/>
</dbReference>
<keyword evidence="9" id="KW-1278">Translocase</keyword>
<dbReference type="Proteomes" id="UP000278149">
    <property type="component" value="Unassembled WGS sequence"/>
</dbReference>
<feature type="transmembrane region" description="Helical" evidence="12">
    <location>
        <begin position="237"/>
        <end position="256"/>
    </location>
</feature>
<dbReference type="SMART" id="SM00831">
    <property type="entry name" value="Cation_ATPase_N"/>
    <property type="match status" value="1"/>
</dbReference>
<dbReference type="SFLD" id="SFLDF00027">
    <property type="entry name" value="p-type_atpase"/>
    <property type="match status" value="1"/>
</dbReference>
<gene>
    <name evidence="14" type="ORF">D9Q81_08005</name>
</gene>
<evidence type="ECO:0000256" key="3">
    <source>
        <dbReference type="ARBA" id="ARBA00022553"/>
    </source>
</evidence>
<dbReference type="InterPro" id="IPR023214">
    <property type="entry name" value="HAD_sf"/>
</dbReference>
<dbReference type="GO" id="GO:0016887">
    <property type="term" value="F:ATP hydrolysis activity"/>
    <property type="evidence" value="ECO:0007669"/>
    <property type="project" value="InterPro"/>
</dbReference>
<dbReference type="GO" id="GO:0120029">
    <property type="term" value="P:proton export across plasma membrane"/>
    <property type="evidence" value="ECO:0007669"/>
    <property type="project" value="InterPro"/>
</dbReference>
<reference evidence="14 15" key="1">
    <citation type="submission" date="2018-10" db="EMBL/GenBank/DDBJ databases">
        <title>Co-occurring genomic capacity for anaerobic methane metabolism and dissimilatory sulfite reduction discovered in the Korarchaeota.</title>
        <authorList>
            <person name="Mckay L.J."/>
            <person name="Dlakic M."/>
            <person name="Fields M.W."/>
            <person name="Delmont T.O."/>
            <person name="Eren A.M."/>
            <person name="Jay Z.J."/>
            <person name="Klingelsmith K.B."/>
            <person name="Rusch D.B."/>
            <person name="Inskeep W.P."/>
        </authorList>
    </citation>
    <scope>NUCLEOTIDE SEQUENCE [LARGE SCALE GENOMIC DNA]</scope>
    <source>
        <strain evidence="14 15">WS</strain>
    </source>
</reference>
<dbReference type="InterPro" id="IPR008250">
    <property type="entry name" value="ATPase_P-typ_transduc_dom_A_sf"/>
</dbReference>
<evidence type="ECO:0000256" key="8">
    <source>
        <dbReference type="ARBA" id="ARBA00022842"/>
    </source>
</evidence>
<dbReference type="Pfam" id="PF00690">
    <property type="entry name" value="Cation_ATPase_N"/>
    <property type="match status" value="1"/>
</dbReference>
<keyword evidence="6" id="KW-0547">Nucleotide-binding</keyword>
<dbReference type="Gene3D" id="2.70.150.10">
    <property type="entry name" value="Calcium-transporting ATPase, cytoplasmic transduction domain A"/>
    <property type="match status" value="1"/>
</dbReference>
<evidence type="ECO:0000256" key="4">
    <source>
        <dbReference type="ARBA" id="ARBA00022692"/>
    </source>
</evidence>
<keyword evidence="5" id="KW-0479">Metal-binding</keyword>
<dbReference type="Gene3D" id="3.40.50.1000">
    <property type="entry name" value="HAD superfamily/HAD-like"/>
    <property type="match status" value="1"/>
</dbReference>
<evidence type="ECO:0000313" key="15">
    <source>
        <dbReference type="Proteomes" id="UP000278149"/>
    </source>
</evidence>
<dbReference type="PRINTS" id="PR00119">
    <property type="entry name" value="CATATPASE"/>
</dbReference>
<dbReference type="NCBIfam" id="TIGR01494">
    <property type="entry name" value="ATPase_P-type"/>
    <property type="match status" value="2"/>
</dbReference>
<organism evidence="14 15">
    <name type="scientific">Candidatus Korarchaeum cryptofilum</name>
    <dbReference type="NCBI Taxonomy" id="498846"/>
    <lineage>
        <taxon>Archaea</taxon>
        <taxon>Thermoproteota</taxon>
        <taxon>Candidatus Korarchaeia</taxon>
        <taxon>Candidatus Korarchaeales</taxon>
        <taxon>Candidatus Korarchaeaceae</taxon>
        <taxon>Candidatus Korarchaeum</taxon>
    </lineage>
</organism>
<dbReference type="GO" id="GO:0046872">
    <property type="term" value="F:metal ion binding"/>
    <property type="evidence" value="ECO:0007669"/>
    <property type="project" value="UniProtKB-KW"/>
</dbReference>
<dbReference type="EMBL" id="RCOR01000042">
    <property type="protein sequence ID" value="RSN67729.1"/>
    <property type="molecule type" value="Genomic_DNA"/>
</dbReference>
<dbReference type="InterPro" id="IPR059000">
    <property type="entry name" value="ATPase_P-type_domA"/>
</dbReference>
<dbReference type="Gene3D" id="3.40.1110.10">
    <property type="entry name" value="Calcium-transporting ATPase, cytoplasmic domain N"/>
    <property type="match status" value="1"/>
</dbReference>
<dbReference type="FunFam" id="3.40.50.1000:FF:000211">
    <property type="entry name" value="Plasma membrane ATPase"/>
    <property type="match status" value="1"/>
</dbReference>
<dbReference type="EC" id="3.6.3.6" evidence="14"/>
<proteinExistence type="inferred from homology"/>
<evidence type="ECO:0000256" key="10">
    <source>
        <dbReference type="ARBA" id="ARBA00022989"/>
    </source>
</evidence>
<dbReference type="InterPro" id="IPR023298">
    <property type="entry name" value="ATPase_P-typ_TM_dom_sf"/>
</dbReference>
<evidence type="ECO:0000256" key="6">
    <source>
        <dbReference type="ARBA" id="ARBA00022741"/>
    </source>
</evidence>
<dbReference type="FunFam" id="2.70.150.10:FF:000042">
    <property type="entry name" value="Plasma membrane ATPase"/>
    <property type="match status" value="1"/>
</dbReference>
<dbReference type="SFLD" id="SFLDS00003">
    <property type="entry name" value="Haloacid_Dehalogenase"/>
    <property type="match status" value="1"/>
</dbReference>
<dbReference type="GO" id="GO:0016020">
    <property type="term" value="C:membrane"/>
    <property type="evidence" value="ECO:0007669"/>
    <property type="project" value="UniProtKB-SubCell"/>
</dbReference>
<dbReference type="SUPFAM" id="SSF81665">
    <property type="entry name" value="Calcium ATPase, transmembrane domain M"/>
    <property type="match status" value="1"/>
</dbReference>
<dbReference type="AlphaFoldDB" id="A0A429G1W3"/>
<keyword evidence="8" id="KW-0460">Magnesium</keyword>